<dbReference type="EMBL" id="JAHXEI010000003">
    <property type="protein sequence ID" value="MCB4880348.1"/>
    <property type="molecule type" value="Genomic_DNA"/>
</dbReference>
<comment type="caution">
    <text evidence="1">The sequence shown here is derived from an EMBL/GenBank/DDBJ whole genome shotgun (WGS) entry which is preliminary data.</text>
</comment>
<dbReference type="RefSeq" id="WP_226590089.1">
    <property type="nucleotide sequence ID" value="NZ_JAHXEI010000003.1"/>
</dbReference>
<name>A0AAW4TU05_BIFPS</name>
<dbReference type="InterPro" id="IPR027417">
    <property type="entry name" value="P-loop_NTPase"/>
</dbReference>
<dbReference type="SUPFAM" id="SSF52540">
    <property type="entry name" value="P-loop containing nucleoside triphosphate hydrolases"/>
    <property type="match status" value="1"/>
</dbReference>
<evidence type="ECO:0000313" key="1">
    <source>
        <dbReference type="EMBL" id="MCB4880348.1"/>
    </source>
</evidence>
<dbReference type="AlphaFoldDB" id="A0AAW4TU05"/>
<organism evidence="1 2">
    <name type="scientific">Bifidobacterium pseudocatenulatum</name>
    <dbReference type="NCBI Taxonomy" id="28026"/>
    <lineage>
        <taxon>Bacteria</taxon>
        <taxon>Bacillati</taxon>
        <taxon>Actinomycetota</taxon>
        <taxon>Actinomycetes</taxon>
        <taxon>Bifidobacteriales</taxon>
        <taxon>Bifidobacteriaceae</taxon>
        <taxon>Bifidobacterium</taxon>
    </lineage>
</organism>
<reference evidence="1" key="1">
    <citation type="submission" date="2021-07" db="EMBL/GenBank/DDBJ databases">
        <title>Xylan utilisation by Bifidobacterium pseudocatenulatum.</title>
        <authorList>
            <person name="Watanabe Y."/>
        </authorList>
    </citation>
    <scope>NUCLEOTIDE SEQUENCE</scope>
    <source>
        <strain evidence="1">YIT12824</strain>
    </source>
</reference>
<evidence type="ECO:0000313" key="2">
    <source>
        <dbReference type="Proteomes" id="UP001197735"/>
    </source>
</evidence>
<sequence>MDKKIRFYTSEEEAKKAAKDLKYKVFYLQADNWNDYGYRTLFVLKKVNSDGTLNQIGAVKIAEMNQESFGTELPAEPFSELADKYFSLGLDGAYYKKLKKFGLLSVLTALNDVAYIDEIENCKKKCKQLGGEEVFNVSLLRYKDLATVERDFRGIVKDDVEPYEMISFSYLFNSEGKNIDNGYSSKELKYAVKYNDFPSSNIHVLIGSNGVGKTCLLNNFIKSYIFDMDNTRGTSYDFSRKNDSRVMSIGADRKSNVGELRFNKDNLSPEEELSFTHITYVPVDLTVGNNFFAASRKKAKKT</sequence>
<proteinExistence type="predicted"/>
<dbReference type="CDD" id="cd00882">
    <property type="entry name" value="Ras_like_GTPase"/>
    <property type="match status" value="1"/>
</dbReference>
<gene>
    <name evidence="1" type="ORF">KZP06_06380</name>
</gene>
<protein>
    <submittedName>
        <fullName evidence="1">GTPase domain-containing protein</fullName>
    </submittedName>
</protein>
<accession>A0AAW4TU05</accession>
<dbReference type="Proteomes" id="UP001197735">
    <property type="component" value="Unassembled WGS sequence"/>
</dbReference>